<evidence type="ECO:0000313" key="4">
    <source>
        <dbReference type="EMBL" id="KAB5490035.1"/>
    </source>
</evidence>
<dbReference type="AlphaFoldDB" id="A0A5N5ISN5"/>
<comment type="caution">
    <text evidence="4">The sequence shown here is derived from an EMBL/GenBank/DDBJ whole genome shotgun (WGS) entry which is preliminary data.</text>
</comment>
<dbReference type="PANTHER" id="PTHR42693:SF53">
    <property type="entry name" value="ENDO-4-O-SULFATASE"/>
    <property type="match status" value="1"/>
</dbReference>
<evidence type="ECO:0000256" key="2">
    <source>
        <dbReference type="ARBA" id="ARBA00022801"/>
    </source>
</evidence>
<name>A0A5N5ISN5_9FLAO</name>
<proteinExistence type="inferred from homology"/>
<dbReference type="Pfam" id="PF00884">
    <property type="entry name" value="Sulfatase"/>
    <property type="match status" value="1"/>
</dbReference>
<evidence type="ECO:0000313" key="5">
    <source>
        <dbReference type="Proteomes" id="UP000319204"/>
    </source>
</evidence>
<protein>
    <submittedName>
        <fullName evidence="4">Arylsulfatase</fullName>
    </submittedName>
</protein>
<dbReference type="Gene3D" id="3.30.1120.10">
    <property type="match status" value="1"/>
</dbReference>
<dbReference type="RefSeq" id="WP_151889806.1">
    <property type="nucleotide sequence ID" value="NZ_VNIK02000003.1"/>
</dbReference>
<dbReference type="PANTHER" id="PTHR42693">
    <property type="entry name" value="ARYLSULFATASE FAMILY MEMBER"/>
    <property type="match status" value="1"/>
</dbReference>
<dbReference type="Proteomes" id="UP000319204">
    <property type="component" value="Unassembled WGS sequence"/>
</dbReference>
<evidence type="ECO:0000256" key="1">
    <source>
        <dbReference type="ARBA" id="ARBA00008779"/>
    </source>
</evidence>
<dbReference type="SUPFAM" id="SSF53649">
    <property type="entry name" value="Alkaline phosphatase-like"/>
    <property type="match status" value="1"/>
</dbReference>
<dbReference type="InterPro" id="IPR000917">
    <property type="entry name" value="Sulfatase_N"/>
</dbReference>
<keyword evidence="2" id="KW-0378">Hydrolase</keyword>
<gene>
    <name evidence="4" type="ORF">FOT42_006700</name>
</gene>
<accession>A0A5N5ISN5</accession>
<dbReference type="InterPro" id="IPR017850">
    <property type="entry name" value="Alkaline_phosphatase_core_sf"/>
</dbReference>
<dbReference type="GO" id="GO:0004065">
    <property type="term" value="F:arylsulfatase activity"/>
    <property type="evidence" value="ECO:0007669"/>
    <property type="project" value="TreeGrafter"/>
</dbReference>
<organism evidence="4 5">
    <name type="scientific">Flagellimonas hadalis</name>
    <dbReference type="NCBI Taxonomy" id="2597517"/>
    <lineage>
        <taxon>Bacteria</taxon>
        <taxon>Pseudomonadati</taxon>
        <taxon>Bacteroidota</taxon>
        <taxon>Flavobacteriia</taxon>
        <taxon>Flavobacteriales</taxon>
        <taxon>Flavobacteriaceae</taxon>
        <taxon>Flagellimonas</taxon>
    </lineage>
</organism>
<keyword evidence="5" id="KW-1185">Reference proteome</keyword>
<comment type="similarity">
    <text evidence="1">Belongs to the sulfatase family.</text>
</comment>
<dbReference type="EMBL" id="VNIK02000003">
    <property type="protein sequence ID" value="KAB5490035.1"/>
    <property type="molecule type" value="Genomic_DNA"/>
</dbReference>
<reference evidence="4" key="1">
    <citation type="submission" date="2019-10" db="EMBL/GenBank/DDBJ databases">
        <title>Muricauda hadale sp. nov., a piezophilic bacterium isolated from hadopelagic water of the Mariana Trench.</title>
        <authorList>
            <person name="Wei Y."/>
        </authorList>
    </citation>
    <scope>NUCLEOTIDE SEQUENCE [LARGE SCALE GENOMIC DNA]</scope>
    <source>
        <strain evidence="4">MT-229</strain>
    </source>
</reference>
<dbReference type="InterPro" id="IPR050738">
    <property type="entry name" value="Sulfatase"/>
</dbReference>
<dbReference type="Gene3D" id="3.40.720.10">
    <property type="entry name" value="Alkaline Phosphatase, subunit A"/>
    <property type="match status" value="1"/>
</dbReference>
<dbReference type="OrthoDB" id="9765065at2"/>
<feature type="domain" description="Sulfatase N-terminal" evidence="3">
    <location>
        <begin position="35"/>
        <end position="375"/>
    </location>
</feature>
<dbReference type="CDD" id="cd16145">
    <property type="entry name" value="ARS_like"/>
    <property type="match status" value="1"/>
</dbReference>
<evidence type="ECO:0000259" key="3">
    <source>
        <dbReference type="Pfam" id="PF00884"/>
    </source>
</evidence>
<sequence length="488" mass="54715">MSKPQAFIWAIFVVLILGNCKRQEEKSETTNTPKSNIIYILADDLGYGDLGVMGQTRFPTPNIDQLAADGMLFTQHYSGSTVCAPSRSALLTGQHTGHTFIRGNREIQPEGQYPMAASVTTIAELLKSAGYVTGAFGKWGLGYPASEGDPNNQGFDEFYGYNCQRMGHNYYPYHLWENQTKVTLDGNVGTQTQTYAPDLIHEKSLEFIEKHKDTTFFMYYPSIIPHAELAAPEEYISKFRGKLEPEKSYEGIDKGADYKKGGYGSQEETHAAFAAMVHLLDRQVGEIRKKVEELGITENTLIIFTSDNGPHQEGGADPDYFNSNAGLRGHKRDLYEGGIRVPMIAYWPQKIRANSTSDHVSVFWDFLPTACDIAQIDIPKGIDGISYLPELLGGDQKKHDHLYWEFLEQGGKQAVRFGDWKGVRLNMDNDPEAAIELYDLNNDLGEQYNVASEHPEIVAQIATIMAQEHSRSQEFSFGYEKDQETNNP</sequence>